<feature type="transmembrane region" description="Helical" evidence="12">
    <location>
        <begin position="223"/>
        <end position="247"/>
    </location>
</feature>
<feature type="transmembrane region" description="Helical" evidence="12">
    <location>
        <begin position="268"/>
        <end position="291"/>
    </location>
</feature>
<dbReference type="InterPro" id="IPR003780">
    <property type="entry name" value="COX15/CtaA_fam"/>
</dbReference>
<sequence length="418" mass="47089">MSLTTASMLFHSGKLLSYYSSTTRSYVSFASRKGWNSLISPRGKVSKSLVQSLHVVHSTIVAESPKSSRYVGTWLLCCSGMVVGSVVLGGITRLTKSGLSMVDWHLFKEFPPLTKDAWVSEFEKYKKFPEFKQNNPDMTIDEFKRIWYMEYGHRMWGRLVGAAFLVPAVYFWRRNWLSSALKKRVLIFGGLILGQGLLGWYMVKSGLEEKPEPDGVARVSQYRLAAHLGMAFVVYGLMLWSGLGQLFPPQPIEATKQLTKFRRFAHGAKGLIFITAFSGAFVAGIEAGLVYNSWPKMADRWIPSDIAALEPKWRNITENPTTTQFNHRILGESVFCAVTGLWWYSRKLHLPPRARMAMNCMFALAIMQVSLGITTLFAACTKAFGRYSSVWCSSFVICCHMVKTRAEAIEANTQVETL</sequence>
<comment type="subcellular location">
    <subcellularLocation>
        <location evidence="2">Membrane</location>
        <topology evidence="2">Multi-pass membrane protein</topology>
    </subcellularLocation>
</comment>
<dbReference type="EMBL" id="JAFNEN010000349">
    <property type="protein sequence ID" value="KAG8185063.1"/>
    <property type="molecule type" value="Genomic_DNA"/>
</dbReference>
<feature type="transmembrane region" description="Helical" evidence="12">
    <location>
        <begin position="70"/>
        <end position="91"/>
    </location>
</feature>
<evidence type="ECO:0000313" key="14">
    <source>
        <dbReference type="Proteomes" id="UP000827092"/>
    </source>
</evidence>
<evidence type="ECO:0000256" key="7">
    <source>
        <dbReference type="ARBA" id="ARBA00023004"/>
    </source>
</evidence>
<evidence type="ECO:0000256" key="1">
    <source>
        <dbReference type="ARBA" id="ARBA00001970"/>
    </source>
</evidence>
<feature type="transmembrane region" description="Helical" evidence="12">
    <location>
        <begin position="155"/>
        <end position="173"/>
    </location>
</feature>
<evidence type="ECO:0008006" key="15">
    <source>
        <dbReference type="Google" id="ProtNLM"/>
    </source>
</evidence>
<keyword evidence="4" id="KW-0479">Metal-binding</keyword>
<dbReference type="AlphaFoldDB" id="A0AAV6UN81"/>
<evidence type="ECO:0000256" key="2">
    <source>
        <dbReference type="ARBA" id="ARBA00004141"/>
    </source>
</evidence>
<keyword evidence="8" id="KW-0350">Heme biosynthesis</keyword>
<keyword evidence="3 12" id="KW-0812">Transmembrane</keyword>
<dbReference type="GO" id="GO:0046872">
    <property type="term" value="F:metal ion binding"/>
    <property type="evidence" value="ECO:0007669"/>
    <property type="project" value="UniProtKB-KW"/>
</dbReference>
<comment type="pathway">
    <text evidence="10">Porphyrin-containing compound metabolism; heme A biosynthesis; heme A from heme O: step 1/1.</text>
</comment>
<keyword evidence="9 12" id="KW-0472">Membrane</keyword>
<dbReference type="GO" id="GO:0120547">
    <property type="term" value="F:heme A synthase activity"/>
    <property type="evidence" value="ECO:0007669"/>
    <property type="project" value="UniProtKB-EC"/>
</dbReference>
<reference evidence="13 14" key="1">
    <citation type="journal article" date="2022" name="Nat. Ecol. Evol.">
        <title>A masculinizing supergene underlies an exaggerated male reproductive morph in a spider.</title>
        <authorList>
            <person name="Hendrickx F."/>
            <person name="De Corte Z."/>
            <person name="Sonet G."/>
            <person name="Van Belleghem S.M."/>
            <person name="Kostlbacher S."/>
            <person name="Vangestel C."/>
        </authorList>
    </citation>
    <scope>NUCLEOTIDE SEQUENCE [LARGE SCALE GENOMIC DNA]</scope>
    <source>
        <strain evidence="13">W744_W776</strain>
    </source>
</reference>
<proteinExistence type="predicted"/>
<comment type="cofactor">
    <cofactor evidence="1">
        <name>heme b</name>
        <dbReference type="ChEBI" id="CHEBI:60344"/>
    </cofactor>
</comment>
<comment type="catalytic activity">
    <reaction evidence="11">
        <text>Fe(II)-heme o + 2 A + H2O = Fe(II)-heme a + 2 AH2</text>
        <dbReference type="Rhea" id="RHEA:63388"/>
        <dbReference type="ChEBI" id="CHEBI:13193"/>
        <dbReference type="ChEBI" id="CHEBI:15377"/>
        <dbReference type="ChEBI" id="CHEBI:17499"/>
        <dbReference type="ChEBI" id="CHEBI:60530"/>
        <dbReference type="ChEBI" id="CHEBI:61715"/>
        <dbReference type="EC" id="1.17.99.9"/>
    </reaction>
    <physiologicalReaction direction="left-to-right" evidence="11">
        <dbReference type="Rhea" id="RHEA:63389"/>
    </physiologicalReaction>
</comment>
<keyword evidence="5 12" id="KW-1133">Transmembrane helix</keyword>
<name>A0AAV6UN81_9ARAC</name>
<dbReference type="Proteomes" id="UP000827092">
    <property type="component" value="Unassembled WGS sequence"/>
</dbReference>
<evidence type="ECO:0000256" key="3">
    <source>
        <dbReference type="ARBA" id="ARBA00022692"/>
    </source>
</evidence>
<dbReference type="Pfam" id="PF02628">
    <property type="entry name" value="COX15-CtaA"/>
    <property type="match status" value="1"/>
</dbReference>
<keyword evidence="14" id="KW-1185">Reference proteome</keyword>
<dbReference type="PANTHER" id="PTHR23289:SF2">
    <property type="entry name" value="CYTOCHROME C OXIDASE ASSEMBLY PROTEIN COX15 HOMOLOG"/>
    <property type="match status" value="1"/>
</dbReference>
<comment type="caution">
    <text evidence="13">The sequence shown here is derived from an EMBL/GenBank/DDBJ whole genome shotgun (WGS) entry which is preliminary data.</text>
</comment>
<evidence type="ECO:0000256" key="6">
    <source>
        <dbReference type="ARBA" id="ARBA00023002"/>
    </source>
</evidence>
<dbReference type="GO" id="GO:0005743">
    <property type="term" value="C:mitochondrial inner membrane"/>
    <property type="evidence" value="ECO:0007669"/>
    <property type="project" value="TreeGrafter"/>
</dbReference>
<evidence type="ECO:0000256" key="5">
    <source>
        <dbReference type="ARBA" id="ARBA00022989"/>
    </source>
</evidence>
<feature type="transmembrane region" description="Helical" evidence="12">
    <location>
        <begin position="185"/>
        <end position="203"/>
    </location>
</feature>
<keyword evidence="7" id="KW-0408">Iron</keyword>
<dbReference type="InterPro" id="IPR023754">
    <property type="entry name" value="HemeA_Synthase_type2"/>
</dbReference>
<evidence type="ECO:0000256" key="8">
    <source>
        <dbReference type="ARBA" id="ARBA00023133"/>
    </source>
</evidence>
<evidence type="ECO:0000256" key="10">
    <source>
        <dbReference type="ARBA" id="ARBA00044501"/>
    </source>
</evidence>
<dbReference type="PANTHER" id="PTHR23289">
    <property type="entry name" value="CYTOCHROME C OXIDASE ASSEMBLY PROTEIN COX15"/>
    <property type="match status" value="1"/>
</dbReference>
<dbReference type="GO" id="GO:0016653">
    <property type="term" value="F:oxidoreductase activity, acting on NAD(P)H, heme protein as acceptor"/>
    <property type="evidence" value="ECO:0007669"/>
    <property type="project" value="TreeGrafter"/>
</dbReference>
<accession>A0AAV6UN81</accession>
<evidence type="ECO:0000256" key="4">
    <source>
        <dbReference type="ARBA" id="ARBA00022723"/>
    </source>
</evidence>
<evidence type="ECO:0000256" key="9">
    <source>
        <dbReference type="ARBA" id="ARBA00023136"/>
    </source>
</evidence>
<organism evidence="13 14">
    <name type="scientific">Oedothorax gibbosus</name>
    <dbReference type="NCBI Taxonomy" id="931172"/>
    <lineage>
        <taxon>Eukaryota</taxon>
        <taxon>Metazoa</taxon>
        <taxon>Ecdysozoa</taxon>
        <taxon>Arthropoda</taxon>
        <taxon>Chelicerata</taxon>
        <taxon>Arachnida</taxon>
        <taxon>Araneae</taxon>
        <taxon>Araneomorphae</taxon>
        <taxon>Entelegynae</taxon>
        <taxon>Araneoidea</taxon>
        <taxon>Linyphiidae</taxon>
        <taxon>Erigoninae</taxon>
        <taxon>Oedothorax</taxon>
    </lineage>
</organism>
<dbReference type="GO" id="GO:0006784">
    <property type="term" value="P:heme A biosynthetic process"/>
    <property type="evidence" value="ECO:0007669"/>
    <property type="project" value="InterPro"/>
</dbReference>
<evidence type="ECO:0000256" key="12">
    <source>
        <dbReference type="SAM" id="Phobius"/>
    </source>
</evidence>
<protein>
    <recommendedName>
        <fullName evidence="15">Cytochrome c oxidase assembly protein COX15</fullName>
    </recommendedName>
</protein>
<feature type="transmembrane region" description="Helical" evidence="12">
    <location>
        <begin position="356"/>
        <end position="379"/>
    </location>
</feature>
<evidence type="ECO:0000313" key="13">
    <source>
        <dbReference type="EMBL" id="KAG8185063.1"/>
    </source>
</evidence>
<keyword evidence="6" id="KW-0560">Oxidoreductase</keyword>
<evidence type="ECO:0000256" key="11">
    <source>
        <dbReference type="ARBA" id="ARBA00048044"/>
    </source>
</evidence>
<gene>
    <name evidence="13" type="ORF">JTE90_017078</name>
</gene>